<organism evidence="2">
    <name type="scientific">Mesocestoides corti</name>
    <name type="common">Flatworm</name>
    <dbReference type="NCBI Taxonomy" id="53468"/>
    <lineage>
        <taxon>Eukaryota</taxon>
        <taxon>Metazoa</taxon>
        <taxon>Spiralia</taxon>
        <taxon>Lophotrochozoa</taxon>
        <taxon>Platyhelminthes</taxon>
        <taxon>Cestoda</taxon>
        <taxon>Eucestoda</taxon>
        <taxon>Cyclophyllidea</taxon>
        <taxon>Mesocestoididae</taxon>
        <taxon>Mesocestoides</taxon>
    </lineage>
</organism>
<reference evidence="2" key="1">
    <citation type="submission" date="2019-11" db="UniProtKB">
        <authorList>
            <consortium name="WormBaseParasite"/>
        </authorList>
    </citation>
    <scope>IDENTIFICATION</scope>
</reference>
<name>A0A5K3F325_MESCO</name>
<dbReference type="WBParaSite" id="MCU_004505-RA">
    <property type="protein sequence ID" value="MCU_004505-RA"/>
    <property type="gene ID" value="MCU_004505"/>
</dbReference>
<feature type="compositionally biased region" description="Polar residues" evidence="1">
    <location>
        <begin position="72"/>
        <end position="81"/>
    </location>
</feature>
<dbReference type="AlphaFoldDB" id="A0A5K3F325"/>
<sequence>MRFSTEKTINIECVIPDLSHPQPRGLATRQLDGLVIHTRHLLLVTLCDTRRPPPREQSAVPPPPPPPPTCPTSQTASCSQG</sequence>
<evidence type="ECO:0000256" key="1">
    <source>
        <dbReference type="SAM" id="MobiDB-lite"/>
    </source>
</evidence>
<evidence type="ECO:0000313" key="2">
    <source>
        <dbReference type="WBParaSite" id="MCU_004505-RA"/>
    </source>
</evidence>
<proteinExistence type="predicted"/>
<feature type="region of interest" description="Disordered" evidence="1">
    <location>
        <begin position="49"/>
        <end position="81"/>
    </location>
</feature>
<protein>
    <submittedName>
        <fullName evidence="2">Uncharacterized protein</fullName>
    </submittedName>
</protein>
<feature type="compositionally biased region" description="Pro residues" evidence="1">
    <location>
        <begin position="60"/>
        <end position="70"/>
    </location>
</feature>
<accession>A0A5K3F325</accession>